<accession>A0A9D4I3A9</accession>
<keyword evidence="4" id="KW-1185">Reference proteome</keyword>
<protein>
    <submittedName>
        <fullName evidence="2">Uncharacterized protein</fullName>
    </submittedName>
</protein>
<gene>
    <name evidence="3" type="ORF">DPMN_039264</name>
    <name evidence="2" type="ORF">DPMN_047684</name>
</gene>
<name>A0A9D4I3A9_DREPO</name>
<evidence type="ECO:0000256" key="1">
    <source>
        <dbReference type="SAM" id="MobiDB-lite"/>
    </source>
</evidence>
<evidence type="ECO:0000313" key="4">
    <source>
        <dbReference type="Proteomes" id="UP000828390"/>
    </source>
</evidence>
<dbReference type="EMBL" id="JAIWYP010000011">
    <property type="protein sequence ID" value="KAH3740966.1"/>
    <property type="molecule type" value="Genomic_DNA"/>
</dbReference>
<organism evidence="2 4">
    <name type="scientific">Dreissena polymorpha</name>
    <name type="common">Zebra mussel</name>
    <name type="synonym">Mytilus polymorpha</name>
    <dbReference type="NCBI Taxonomy" id="45954"/>
    <lineage>
        <taxon>Eukaryota</taxon>
        <taxon>Metazoa</taxon>
        <taxon>Spiralia</taxon>
        <taxon>Lophotrochozoa</taxon>
        <taxon>Mollusca</taxon>
        <taxon>Bivalvia</taxon>
        <taxon>Autobranchia</taxon>
        <taxon>Heteroconchia</taxon>
        <taxon>Euheterodonta</taxon>
        <taxon>Imparidentia</taxon>
        <taxon>Neoheterodontei</taxon>
        <taxon>Myida</taxon>
        <taxon>Dreissenoidea</taxon>
        <taxon>Dreissenidae</taxon>
        <taxon>Dreissena</taxon>
    </lineage>
</organism>
<feature type="region of interest" description="Disordered" evidence="1">
    <location>
        <begin position="1"/>
        <end position="56"/>
    </location>
</feature>
<reference evidence="2" key="1">
    <citation type="journal article" date="2019" name="bioRxiv">
        <title>The Genome of the Zebra Mussel, Dreissena polymorpha: A Resource for Invasive Species Research.</title>
        <authorList>
            <person name="McCartney M.A."/>
            <person name="Auch B."/>
            <person name="Kono T."/>
            <person name="Mallez S."/>
            <person name="Zhang Y."/>
            <person name="Obille A."/>
            <person name="Becker A."/>
            <person name="Abrahante J.E."/>
            <person name="Garbe J."/>
            <person name="Badalamenti J.P."/>
            <person name="Herman A."/>
            <person name="Mangelson H."/>
            <person name="Liachko I."/>
            <person name="Sullivan S."/>
            <person name="Sone E.D."/>
            <person name="Koren S."/>
            <person name="Silverstein K.A.T."/>
            <person name="Beckman K.B."/>
            <person name="Gohl D.M."/>
        </authorList>
    </citation>
    <scope>NUCLEOTIDE SEQUENCE</scope>
    <source>
        <strain evidence="2">Duluth1</strain>
        <tissue evidence="2">Whole animal</tissue>
    </source>
</reference>
<evidence type="ECO:0000313" key="2">
    <source>
        <dbReference type="EMBL" id="KAH3740966.1"/>
    </source>
</evidence>
<feature type="compositionally biased region" description="Polar residues" evidence="1">
    <location>
        <begin position="34"/>
        <end position="49"/>
    </location>
</feature>
<comment type="caution">
    <text evidence="2">The sequence shown here is derived from an EMBL/GenBank/DDBJ whole genome shotgun (WGS) entry which is preliminary data.</text>
</comment>
<dbReference type="AlphaFoldDB" id="A0A9D4I3A9"/>
<sequence length="114" mass="12136">MVHPTTEAFGPVVRTSLPLPESTFTPSGPARTLSRASLDNASAATQSPVQPDGYVSPHLPTMPSYFPGLELLASETEAPFFSESLSFSAPSVTMPLALQSTVHSPPNRVYSYLN</sequence>
<dbReference type="EMBL" id="JAIWYP010000002">
    <property type="protein sequence ID" value="KAH3875985.1"/>
    <property type="molecule type" value="Genomic_DNA"/>
</dbReference>
<proteinExistence type="predicted"/>
<dbReference type="Proteomes" id="UP000828390">
    <property type="component" value="Unassembled WGS sequence"/>
</dbReference>
<evidence type="ECO:0000313" key="3">
    <source>
        <dbReference type="EMBL" id="KAH3875985.1"/>
    </source>
</evidence>
<reference evidence="2" key="2">
    <citation type="submission" date="2020-11" db="EMBL/GenBank/DDBJ databases">
        <authorList>
            <person name="McCartney M.A."/>
            <person name="Auch B."/>
            <person name="Kono T."/>
            <person name="Mallez S."/>
            <person name="Becker A."/>
            <person name="Gohl D.M."/>
            <person name="Silverstein K.A.T."/>
            <person name="Koren S."/>
            <person name="Bechman K.B."/>
            <person name="Herman A."/>
            <person name="Abrahante J.E."/>
            <person name="Garbe J."/>
        </authorList>
    </citation>
    <scope>NUCLEOTIDE SEQUENCE</scope>
    <source>
        <strain evidence="2">Duluth1</strain>
        <tissue evidence="2">Whole animal</tissue>
    </source>
</reference>